<reference evidence="1" key="1">
    <citation type="submission" date="2021-06" db="EMBL/GenBank/DDBJ databases">
        <authorList>
            <person name="Hodson N. C."/>
            <person name="Mongue J. A."/>
            <person name="Jaron S. K."/>
        </authorList>
    </citation>
    <scope>NUCLEOTIDE SEQUENCE</scope>
</reference>
<keyword evidence="2" id="KW-1185">Reference proteome</keyword>
<comment type="caution">
    <text evidence="1">The sequence shown here is derived from an EMBL/GenBank/DDBJ whole genome shotgun (WGS) entry which is preliminary data.</text>
</comment>
<name>A0A8J2KAD4_9HEXA</name>
<gene>
    <name evidence="1" type="ORF">AFUS01_LOCUS11373</name>
</gene>
<dbReference type="Proteomes" id="UP000708208">
    <property type="component" value="Unassembled WGS sequence"/>
</dbReference>
<evidence type="ECO:0000313" key="2">
    <source>
        <dbReference type="Proteomes" id="UP000708208"/>
    </source>
</evidence>
<dbReference type="EMBL" id="CAJVCH010087310">
    <property type="protein sequence ID" value="CAG7722214.1"/>
    <property type="molecule type" value="Genomic_DNA"/>
</dbReference>
<evidence type="ECO:0000313" key="1">
    <source>
        <dbReference type="EMBL" id="CAG7722214.1"/>
    </source>
</evidence>
<organism evidence="1 2">
    <name type="scientific">Allacma fusca</name>
    <dbReference type="NCBI Taxonomy" id="39272"/>
    <lineage>
        <taxon>Eukaryota</taxon>
        <taxon>Metazoa</taxon>
        <taxon>Ecdysozoa</taxon>
        <taxon>Arthropoda</taxon>
        <taxon>Hexapoda</taxon>
        <taxon>Collembola</taxon>
        <taxon>Symphypleona</taxon>
        <taxon>Sminthuridae</taxon>
        <taxon>Allacma</taxon>
    </lineage>
</organism>
<protein>
    <submittedName>
        <fullName evidence="1">Uncharacterized protein</fullName>
    </submittedName>
</protein>
<dbReference type="AlphaFoldDB" id="A0A8J2KAD4"/>
<proteinExistence type="predicted"/>
<sequence>MLKRLSKVKQNQLIHKRQNNSAVVIPKIDEKQENMKKSENEIIVGKLHPVQIEDRILWFKSTKTLLTMIKSVITYELQLTQPFSESINGLPNMTKLICRSCVGVAKRGTVPRLSICNGFRFPRIPEEIQQLTPLEE</sequence>
<accession>A0A8J2KAD4</accession>